<proteinExistence type="predicted"/>
<evidence type="ECO:0000313" key="2">
    <source>
        <dbReference type="EMBL" id="BBA34147.1"/>
    </source>
</evidence>
<reference evidence="2 3" key="1">
    <citation type="submission" date="2016-12" db="EMBL/GenBank/DDBJ databases">
        <title>Genome sequencing of Methylocaldum marinum.</title>
        <authorList>
            <person name="Takeuchi M."/>
            <person name="Kamagata Y."/>
            <person name="Hiraoka S."/>
            <person name="Oshima K."/>
            <person name="Hattori M."/>
            <person name="Iwasaki W."/>
        </authorList>
    </citation>
    <scope>NUCLEOTIDE SEQUENCE [LARGE SCALE GENOMIC DNA]</scope>
    <source>
        <strain evidence="2 3">S8</strain>
    </source>
</reference>
<evidence type="ECO:0000256" key="1">
    <source>
        <dbReference type="SAM" id="MobiDB-lite"/>
    </source>
</evidence>
<name>A0A250KRD0_9GAMM</name>
<feature type="region of interest" description="Disordered" evidence="1">
    <location>
        <begin position="115"/>
        <end position="141"/>
    </location>
</feature>
<feature type="region of interest" description="Disordered" evidence="1">
    <location>
        <begin position="30"/>
        <end position="64"/>
    </location>
</feature>
<dbReference type="EMBL" id="AP017928">
    <property type="protein sequence ID" value="BBA34147.1"/>
    <property type="molecule type" value="Genomic_DNA"/>
</dbReference>
<organism evidence="2 3">
    <name type="scientific">Methylocaldum marinum</name>
    <dbReference type="NCBI Taxonomy" id="1432792"/>
    <lineage>
        <taxon>Bacteria</taxon>
        <taxon>Pseudomonadati</taxon>
        <taxon>Pseudomonadota</taxon>
        <taxon>Gammaproteobacteria</taxon>
        <taxon>Methylococcales</taxon>
        <taxon>Methylococcaceae</taxon>
        <taxon>Methylocaldum</taxon>
    </lineage>
</organism>
<keyword evidence="3" id="KW-1185">Reference proteome</keyword>
<dbReference type="KEGG" id="mmai:sS8_2195"/>
<dbReference type="AlphaFoldDB" id="A0A250KRD0"/>
<accession>A0A250KRD0</accession>
<sequence length="141" mass="14777">MPPESAPNTPSPTIPLEAVHIKAVCPDSDMLDPTTTFPSAEMPAASLLNAPPGKSPRPANDTANAGCSAIAAKKAGNNTTDERVLFLVSTFMFVFPQYSNERHDQAATARRRFAPIPSTPTRPVPNNHTAAGIGTGATVKL</sequence>
<dbReference type="Proteomes" id="UP000266313">
    <property type="component" value="Chromosome"/>
</dbReference>
<gene>
    <name evidence="2" type="ORF">sS8_2195</name>
</gene>
<evidence type="ECO:0000313" key="3">
    <source>
        <dbReference type="Proteomes" id="UP000266313"/>
    </source>
</evidence>
<protein>
    <submittedName>
        <fullName evidence="2">Uncharacterized protein</fullName>
    </submittedName>
</protein>